<comment type="caution">
    <text evidence="1">The sequence shown here is derived from an EMBL/GenBank/DDBJ whole genome shotgun (WGS) entry which is preliminary data.</text>
</comment>
<dbReference type="EMBL" id="JRES01001061">
    <property type="protein sequence ID" value="KNC25915.1"/>
    <property type="molecule type" value="Genomic_DNA"/>
</dbReference>
<evidence type="ECO:0000313" key="2">
    <source>
        <dbReference type="Proteomes" id="UP000037069"/>
    </source>
</evidence>
<accession>A0A0L0C0T8</accession>
<gene>
    <name evidence="1" type="ORF">FF38_10328</name>
</gene>
<evidence type="ECO:0000313" key="1">
    <source>
        <dbReference type="EMBL" id="KNC25915.1"/>
    </source>
</evidence>
<dbReference type="AlphaFoldDB" id="A0A0L0C0T8"/>
<proteinExistence type="predicted"/>
<dbReference type="Proteomes" id="UP000037069">
    <property type="component" value="Unassembled WGS sequence"/>
</dbReference>
<reference evidence="1 2" key="1">
    <citation type="journal article" date="2015" name="Nat. Commun.">
        <title>Lucilia cuprina genome unlocks parasitic fly biology to underpin future interventions.</title>
        <authorList>
            <person name="Anstead C.A."/>
            <person name="Korhonen P.K."/>
            <person name="Young N.D."/>
            <person name="Hall R.S."/>
            <person name="Jex A.R."/>
            <person name="Murali S.C."/>
            <person name="Hughes D.S."/>
            <person name="Lee S.F."/>
            <person name="Perry T."/>
            <person name="Stroehlein A.J."/>
            <person name="Ansell B.R."/>
            <person name="Breugelmans B."/>
            <person name="Hofmann A."/>
            <person name="Qu J."/>
            <person name="Dugan S."/>
            <person name="Lee S.L."/>
            <person name="Chao H."/>
            <person name="Dinh H."/>
            <person name="Han Y."/>
            <person name="Doddapaneni H.V."/>
            <person name="Worley K.C."/>
            <person name="Muzny D.M."/>
            <person name="Ioannidis P."/>
            <person name="Waterhouse R.M."/>
            <person name="Zdobnov E.M."/>
            <person name="James P.J."/>
            <person name="Bagnall N.H."/>
            <person name="Kotze A.C."/>
            <person name="Gibbs R.A."/>
            <person name="Richards S."/>
            <person name="Batterham P."/>
            <person name="Gasser R.B."/>
        </authorList>
    </citation>
    <scope>NUCLEOTIDE SEQUENCE [LARGE SCALE GENOMIC DNA]</scope>
    <source>
        <strain evidence="1 2">LS</strain>
        <tissue evidence="1">Full body</tissue>
    </source>
</reference>
<protein>
    <submittedName>
        <fullName evidence="1">Uncharacterized protein</fullName>
    </submittedName>
</protein>
<keyword evidence="2" id="KW-1185">Reference proteome</keyword>
<sequence length="160" mass="17930">MLFMNEVEGMPMTPHEEHLNTVYCPIHNRCRNVFNIIKHLKCSSGNPEPTFKGILIIYSPALLDASLSPCSSRRSVSNECMTPYVFIIPNITPLQRNALTITNHARIPPSGGSLPCISRQHGASICTSVGELLPMKIHIEANYTHVCKYVHVIPIRFYNT</sequence>
<name>A0A0L0C0T8_LUCCU</name>
<organism evidence="1 2">
    <name type="scientific">Lucilia cuprina</name>
    <name type="common">Green bottle fly</name>
    <name type="synonym">Australian sheep blowfly</name>
    <dbReference type="NCBI Taxonomy" id="7375"/>
    <lineage>
        <taxon>Eukaryota</taxon>
        <taxon>Metazoa</taxon>
        <taxon>Ecdysozoa</taxon>
        <taxon>Arthropoda</taxon>
        <taxon>Hexapoda</taxon>
        <taxon>Insecta</taxon>
        <taxon>Pterygota</taxon>
        <taxon>Neoptera</taxon>
        <taxon>Endopterygota</taxon>
        <taxon>Diptera</taxon>
        <taxon>Brachycera</taxon>
        <taxon>Muscomorpha</taxon>
        <taxon>Oestroidea</taxon>
        <taxon>Calliphoridae</taxon>
        <taxon>Luciliinae</taxon>
        <taxon>Lucilia</taxon>
    </lineage>
</organism>